<dbReference type="AlphaFoldDB" id="A0AA50DLV3"/>
<dbReference type="GO" id="GO:0008781">
    <property type="term" value="F:N-acylneuraminate cytidylyltransferase activity"/>
    <property type="evidence" value="ECO:0007669"/>
    <property type="project" value="TreeGrafter"/>
</dbReference>
<evidence type="ECO:0000313" key="1">
    <source>
        <dbReference type="EMBL" id="WLS80306.1"/>
    </source>
</evidence>
<dbReference type="InterPro" id="IPR050793">
    <property type="entry name" value="CMP-NeuNAc_synthase"/>
</dbReference>
<name>A0AA50DLV3_9GAMM</name>
<dbReference type="InterPro" id="IPR003329">
    <property type="entry name" value="Cytidylyl_trans"/>
</dbReference>
<proteinExistence type="predicted"/>
<dbReference type="EC" id="2.7.7.-" evidence="1"/>
<sequence length="233" mass="26398">MIGGKRILAIVPARKGSKRLKNKNILPLANKPLIAWTLDAANQSKYIDNVFVSTDSQLIADIAITYKTMCPFLRPDKLSDDTATTNDVITHVIQYLESNNDFYDYIILLQPTSPLRTTDDIDASIDKIYKKDKDTLVSLSRCEHSPLLINVLPEDESLKGFLKEENNIRSQDLPTYYRINGSIYIFKRSYVGKISDIYNDKGIAFISAAGSDVDIDNLQDFEYAEYLINKKLS</sequence>
<dbReference type="RefSeq" id="WP_306211870.1">
    <property type="nucleotide sequence ID" value="NZ_CP132353.1"/>
</dbReference>
<keyword evidence="1" id="KW-0548">Nucleotidyltransferase</keyword>
<reference evidence="1 2" key="1">
    <citation type="submission" date="2023-07" db="EMBL/GenBank/DDBJ databases">
        <title>Pathogenic bacteria of pear tree diseases.</title>
        <authorList>
            <person name="Zhang Z."/>
            <person name="He L."/>
            <person name="Huang R."/>
        </authorList>
    </citation>
    <scope>NUCLEOTIDE SEQUENCE [LARGE SCALE GENOMIC DNA]</scope>
    <source>
        <strain evidence="1 2">DE2</strain>
    </source>
</reference>
<dbReference type="PANTHER" id="PTHR21485:SF6">
    <property type="entry name" value="N-ACYLNEURAMINATE CYTIDYLYLTRANSFERASE-RELATED"/>
    <property type="match status" value="1"/>
</dbReference>
<accession>A0AA50DLV3</accession>
<dbReference type="EMBL" id="CP132353">
    <property type="protein sequence ID" value="WLS80306.1"/>
    <property type="molecule type" value="Genomic_DNA"/>
</dbReference>
<dbReference type="PANTHER" id="PTHR21485">
    <property type="entry name" value="HAD SUPERFAMILY MEMBERS CMAS AND KDSC"/>
    <property type="match status" value="1"/>
</dbReference>
<dbReference type="Gene3D" id="3.90.550.10">
    <property type="entry name" value="Spore Coat Polysaccharide Biosynthesis Protein SpsA, Chain A"/>
    <property type="match status" value="1"/>
</dbReference>
<gene>
    <name evidence="1" type="ORF">Q3V30_07430</name>
</gene>
<keyword evidence="1" id="KW-0808">Transferase</keyword>
<keyword evidence="2" id="KW-1185">Reference proteome</keyword>
<dbReference type="Pfam" id="PF02348">
    <property type="entry name" value="CTP_transf_3"/>
    <property type="match status" value="1"/>
</dbReference>
<evidence type="ECO:0000313" key="2">
    <source>
        <dbReference type="Proteomes" id="UP001228139"/>
    </source>
</evidence>
<organism evidence="1 2">
    <name type="scientific">Erwinia pyri</name>
    <dbReference type="NCBI Taxonomy" id="3062598"/>
    <lineage>
        <taxon>Bacteria</taxon>
        <taxon>Pseudomonadati</taxon>
        <taxon>Pseudomonadota</taxon>
        <taxon>Gammaproteobacteria</taxon>
        <taxon>Enterobacterales</taxon>
        <taxon>Erwiniaceae</taxon>
        <taxon>Erwinia</taxon>
    </lineage>
</organism>
<dbReference type="CDD" id="cd02513">
    <property type="entry name" value="CMP-NeuAc_Synthase"/>
    <property type="match status" value="1"/>
</dbReference>
<dbReference type="SUPFAM" id="SSF53448">
    <property type="entry name" value="Nucleotide-diphospho-sugar transferases"/>
    <property type="match status" value="1"/>
</dbReference>
<protein>
    <submittedName>
        <fullName evidence="1">Acylneuraminate cytidylyltransferase family protein</fullName>
        <ecNumber evidence="1">2.7.7.-</ecNumber>
    </submittedName>
</protein>
<dbReference type="InterPro" id="IPR029044">
    <property type="entry name" value="Nucleotide-diphossugar_trans"/>
</dbReference>
<dbReference type="KEGG" id="epi:Q3V30_07430"/>
<dbReference type="Proteomes" id="UP001228139">
    <property type="component" value="Chromosome"/>
</dbReference>